<comment type="caution">
    <text evidence="3">The sequence shown here is derived from an EMBL/GenBank/DDBJ whole genome shotgun (WGS) entry which is preliminary data.</text>
</comment>
<evidence type="ECO:0000313" key="3">
    <source>
        <dbReference type="EMBL" id="CZS99304.1"/>
    </source>
</evidence>
<dbReference type="EMBL" id="FJUW01000016">
    <property type="protein sequence ID" value="CZS99304.1"/>
    <property type="molecule type" value="Genomic_DNA"/>
</dbReference>
<evidence type="ECO:0000313" key="4">
    <source>
        <dbReference type="Proteomes" id="UP000178129"/>
    </source>
</evidence>
<feature type="chain" id="PRO_5009446279" description="Metallo-beta-lactamase domain-containing protein" evidence="1">
    <location>
        <begin position="18"/>
        <end position="319"/>
    </location>
</feature>
<dbReference type="InParanoid" id="A0A1E1KQV5"/>
<dbReference type="PANTHER" id="PTHR42951:SF14">
    <property type="entry name" value="METALLO-BETA-LACTAMASE SUPERFAMILY PROTEIN"/>
    <property type="match status" value="1"/>
</dbReference>
<protein>
    <recommendedName>
        <fullName evidence="2">Metallo-beta-lactamase domain-containing protein</fullName>
    </recommendedName>
</protein>
<evidence type="ECO:0000259" key="2">
    <source>
        <dbReference type="SMART" id="SM00849"/>
    </source>
</evidence>
<dbReference type="InterPro" id="IPR001279">
    <property type="entry name" value="Metallo-B-lactamas"/>
</dbReference>
<sequence length="319" mass="35280">MHLRILTVFFLSPFALAIPYSNLNSQKPLQELTWDVYLSPALPVVTIPGQNYSFSQTAITLISGQNTAVLIDCPPTYTSTGLLINWLDQKLGSKTLTQIYITHGHGDHFFGLPILTAYYPGVQVIATPEVIAHALDQLLPGTAQPAEFWTAMFPSQLPAQTQTWTSLPENNTISLEGHSLHAIPVGFTDTYNSTILHVPDLDLVVAGDVVYGSYFQYLVESHTAERRAEWMKALRIVEDLRPKFVVPSHMQEWDGFGFEHMERTRAYLQAWGTEVGNGKGVSKDGLKGMIESAFPERKGDLILDLAAAAAAPENAKRNL</sequence>
<name>A0A1E1KQV5_9HELO</name>
<reference evidence="4" key="1">
    <citation type="submission" date="2016-03" db="EMBL/GenBank/DDBJ databases">
        <authorList>
            <person name="Ploux O."/>
        </authorList>
    </citation>
    <scope>NUCLEOTIDE SEQUENCE [LARGE SCALE GENOMIC DNA]</scope>
    <source>
        <strain evidence="4">UK7</strain>
    </source>
</reference>
<keyword evidence="4" id="KW-1185">Reference proteome</keyword>
<feature type="signal peptide" evidence="1">
    <location>
        <begin position="1"/>
        <end position="17"/>
    </location>
</feature>
<proteinExistence type="predicted"/>
<organism evidence="3 4">
    <name type="scientific">Rhynchosporium graminicola</name>
    <dbReference type="NCBI Taxonomy" id="2792576"/>
    <lineage>
        <taxon>Eukaryota</taxon>
        <taxon>Fungi</taxon>
        <taxon>Dikarya</taxon>
        <taxon>Ascomycota</taxon>
        <taxon>Pezizomycotina</taxon>
        <taxon>Leotiomycetes</taxon>
        <taxon>Helotiales</taxon>
        <taxon>Ploettnerulaceae</taxon>
        <taxon>Rhynchosporium</taxon>
    </lineage>
</organism>
<dbReference type="CDD" id="cd07739">
    <property type="entry name" value="metallo-hydrolase-like_MBL-fold"/>
    <property type="match status" value="1"/>
</dbReference>
<evidence type="ECO:0000256" key="1">
    <source>
        <dbReference type="SAM" id="SignalP"/>
    </source>
</evidence>
<dbReference type="Pfam" id="PF00753">
    <property type="entry name" value="Lactamase_B"/>
    <property type="match status" value="1"/>
</dbReference>
<accession>A0A1E1KQV5</accession>
<keyword evidence="1" id="KW-0732">Signal</keyword>
<dbReference type="STRING" id="914237.A0A1E1KQV5"/>
<dbReference type="PANTHER" id="PTHR42951">
    <property type="entry name" value="METALLO-BETA-LACTAMASE DOMAIN-CONTAINING"/>
    <property type="match status" value="1"/>
</dbReference>
<dbReference type="Gene3D" id="3.60.15.10">
    <property type="entry name" value="Ribonuclease Z/Hydroxyacylglutathione hydrolase-like"/>
    <property type="match status" value="1"/>
</dbReference>
<dbReference type="Proteomes" id="UP000178129">
    <property type="component" value="Unassembled WGS sequence"/>
</dbReference>
<dbReference type="InterPro" id="IPR036866">
    <property type="entry name" value="RibonucZ/Hydroxyglut_hydro"/>
</dbReference>
<dbReference type="SUPFAM" id="SSF56281">
    <property type="entry name" value="Metallo-hydrolase/oxidoreductase"/>
    <property type="match status" value="1"/>
</dbReference>
<dbReference type="SMART" id="SM00849">
    <property type="entry name" value="Lactamase_B"/>
    <property type="match status" value="1"/>
</dbReference>
<dbReference type="InterPro" id="IPR050855">
    <property type="entry name" value="NDM-1-like"/>
</dbReference>
<feature type="domain" description="Metallo-beta-lactamase" evidence="2">
    <location>
        <begin position="56"/>
        <end position="249"/>
    </location>
</feature>
<dbReference type="AlphaFoldDB" id="A0A1E1KQV5"/>
<gene>
    <name evidence="3" type="ORF">RCO7_00575</name>
</gene>